<evidence type="ECO:0000313" key="4">
    <source>
        <dbReference type="Proteomes" id="UP000295375"/>
    </source>
</evidence>
<organism evidence="3 4">
    <name type="scientific">Permianibacter aggregans</name>
    <dbReference type="NCBI Taxonomy" id="1510150"/>
    <lineage>
        <taxon>Bacteria</taxon>
        <taxon>Pseudomonadati</taxon>
        <taxon>Pseudomonadota</taxon>
        <taxon>Gammaproteobacteria</taxon>
        <taxon>Pseudomonadales</taxon>
        <taxon>Pseudomonadaceae</taxon>
        <taxon>Permianibacter</taxon>
    </lineage>
</organism>
<dbReference type="SUPFAM" id="SSF53807">
    <property type="entry name" value="Helical backbone' metal receptor"/>
    <property type="match status" value="1"/>
</dbReference>
<reference evidence="3 4" key="1">
    <citation type="submission" date="2019-03" db="EMBL/GenBank/DDBJ databases">
        <title>Genomic Encyclopedia of Type Strains, Phase IV (KMG-IV): sequencing the most valuable type-strain genomes for metagenomic binning, comparative biology and taxonomic classification.</title>
        <authorList>
            <person name="Goeker M."/>
        </authorList>
    </citation>
    <scope>NUCLEOTIDE SEQUENCE [LARGE SCALE GENOMIC DNA]</scope>
    <source>
        <strain evidence="3 4">DSM 103792</strain>
    </source>
</reference>
<keyword evidence="1" id="KW-0732">Signal</keyword>
<protein>
    <submittedName>
        <fullName evidence="3">Iron complex transport system substrate-binding protein</fullName>
    </submittedName>
</protein>
<dbReference type="RefSeq" id="WP_133587275.1">
    <property type="nucleotide sequence ID" value="NZ_CP037953.1"/>
</dbReference>
<dbReference type="OrthoDB" id="6823185at2"/>
<dbReference type="InterPro" id="IPR050902">
    <property type="entry name" value="ABC_Transporter_SBP"/>
</dbReference>
<dbReference type="GO" id="GO:0071281">
    <property type="term" value="P:cellular response to iron ion"/>
    <property type="evidence" value="ECO:0007669"/>
    <property type="project" value="TreeGrafter"/>
</dbReference>
<name>A0A4V3D8D5_9GAMM</name>
<dbReference type="InterPro" id="IPR002491">
    <property type="entry name" value="ABC_transptr_periplasmic_BD"/>
</dbReference>
<dbReference type="PANTHER" id="PTHR30535:SF34">
    <property type="entry name" value="MOLYBDATE-BINDING PROTEIN MOLA"/>
    <property type="match status" value="1"/>
</dbReference>
<accession>A0A4V3D8D5</accession>
<feature type="chain" id="PRO_5020447474" evidence="1">
    <location>
        <begin position="19"/>
        <end position="268"/>
    </location>
</feature>
<proteinExistence type="predicted"/>
<feature type="signal peptide" evidence="1">
    <location>
        <begin position="1"/>
        <end position="18"/>
    </location>
</feature>
<sequence length="268" mass="30510">MRFSFLALFLTAASVAQAAPQRVVSLSLCMDEYLLALAEPEQIAGVSFLARDRQYSYHWRQAQQVNVHHGRVEEIIALNPDLILASRHETGATQRLLQRLDYPVAVFDSPQRFAEIEKLVLQLGQRLQRQARAQQLLMAMREQLDMPTPATQKKLLAVNYAPNSYVPGQQSIKHEVMQRAGLLPIAEPLQWQFDGELPLEALLQHQPDVLILETTDQRQDALAHRQLQHPALREYRRHTINIEIPTSLWLCAQPATAKAVVLLNEAIR</sequence>
<dbReference type="EMBL" id="SNYM01000001">
    <property type="protein sequence ID" value="TDQ51357.1"/>
    <property type="molecule type" value="Genomic_DNA"/>
</dbReference>
<dbReference type="PANTHER" id="PTHR30535">
    <property type="entry name" value="VITAMIN B12-BINDING PROTEIN"/>
    <property type="match status" value="1"/>
</dbReference>
<evidence type="ECO:0000259" key="2">
    <source>
        <dbReference type="PROSITE" id="PS50983"/>
    </source>
</evidence>
<dbReference type="Pfam" id="PF01497">
    <property type="entry name" value="Peripla_BP_2"/>
    <property type="match status" value="1"/>
</dbReference>
<dbReference type="Proteomes" id="UP000295375">
    <property type="component" value="Unassembled WGS sequence"/>
</dbReference>
<dbReference type="PROSITE" id="PS50983">
    <property type="entry name" value="FE_B12_PBP"/>
    <property type="match status" value="1"/>
</dbReference>
<keyword evidence="4" id="KW-1185">Reference proteome</keyword>
<evidence type="ECO:0000313" key="3">
    <source>
        <dbReference type="EMBL" id="TDQ51357.1"/>
    </source>
</evidence>
<dbReference type="Gene3D" id="3.40.50.1980">
    <property type="entry name" value="Nitrogenase molybdenum iron protein domain"/>
    <property type="match status" value="2"/>
</dbReference>
<gene>
    <name evidence="3" type="ORF">EV696_101331</name>
</gene>
<comment type="caution">
    <text evidence="3">The sequence shown here is derived from an EMBL/GenBank/DDBJ whole genome shotgun (WGS) entry which is preliminary data.</text>
</comment>
<feature type="domain" description="Fe/B12 periplasmic-binding" evidence="2">
    <location>
        <begin position="22"/>
        <end position="268"/>
    </location>
</feature>
<dbReference type="AlphaFoldDB" id="A0A4V3D8D5"/>
<evidence type="ECO:0000256" key="1">
    <source>
        <dbReference type="SAM" id="SignalP"/>
    </source>
</evidence>